<evidence type="ECO:0000313" key="2">
    <source>
        <dbReference type="Proteomes" id="UP001596201"/>
    </source>
</evidence>
<reference evidence="1 2" key="1">
    <citation type="journal article" date="2019" name="Int. J. Syst. Evol. Microbiol.">
        <title>The Global Catalogue of Microorganisms (GCM) 10K type strain sequencing project: providing services to taxonomists for standard genome sequencing and annotation.</title>
        <authorList>
            <consortium name="The Broad Institute Genomics Platform"/>
            <consortium name="The Broad Institute Genome Sequencing Center for Infectious Disease"/>
            <person name="Wu L."/>
            <person name="Ma J."/>
        </authorList>
    </citation>
    <scope>NUCLEOTIDE SEQUENCE [LARGE SCALE GENOMIC DNA]</scope>
    <source>
        <strain evidence="1 2">CGMCC 1.12237</strain>
    </source>
</reference>
<dbReference type="NCBIfam" id="TIGR02241">
    <property type="entry name" value="conserved hypothetical phage tail region protein"/>
    <property type="match status" value="1"/>
</dbReference>
<dbReference type="PANTHER" id="PTHR38009:SF1">
    <property type="entry name" value="CONSERVED HYPOTHETICAL PHAGE TAIL PROTEIN"/>
    <property type="match status" value="1"/>
</dbReference>
<protein>
    <submittedName>
        <fullName evidence="1">Phage tail protein</fullName>
    </submittedName>
</protein>
<dbReference type="InterPro" id="IPR010667">
    <property type="entry name" value="Phage_T4_Gp19"/>
</dbReference>
<dbReference type="Proteomes" id="UP001596201">
    <property type="component" value="Unassembled WGS sequence"/>
</dbReference>
<accession>A0ABD5RDT0</accession>
<name>A0ABD5RDT0_9EURY</name>
<dbReference type="EMBL" id="JBHSKX010000002">
    <property type="protein sequence ID" value="MFC5368190.1"/>
    <property type="molecule type" value="Genomic_DNA"/>
</dbReference>
<keyword evidence="2" id="KW-1185">Reference proteome</keyword>
<dbReference type="PANTHER" id="PTHR38009">
    <property type="entry name" value="CONSERVED HYPOTHETICAL PHAGE TAIL PROTEIN"/>
    <property type="match status" value="1"/>
</dbReference>
<dbReference type="RefSeq" id="WP_227230431.1">
    <property type="nucleotide sequence ID" value="NZ_JAJCVJ010000002.1"/>
</dbReference>
<dbReference type="InterPro" id="IPR011747">
    <property type="entry name" value="CHP02241"/>
</dbReference>
<proteinExistence type="predicted"/>
<organism evidence="1 2">
    <name type="scientific">Salinirubrum litoreum</name>
    <dbReference type="NCBI Taxonomy" id="1126234"/>
    <lineage>
        <taxon>Archaea</taxon>
        <taxon>Methanobacteriati</taxon>
        <taxon>Methanobacteriota</taxon>
        <taxon>Stenosarchaea group</taxon>
        <taxon>Halobacteria</taxon>
        <taxon>Halobacteriales</taxon>
        <taxon>Haloferacaceae</taxon>
        <taxon>Salinirubrum</taxon>
    </lineage>
</organism>
<comment type="caution">
    <text evidence="1">The sequence shown here is derived from an EMBL/GenBank/DDBJ whole genome shotgun (WGS) entry which is preliminary data.</text>
</comment>
<dbReference type="AlphaFoldDB" id="A0ABD5RDT0"/>
<dbReference type="Pfam" id="PF06841">
    <property type="entry name" value="Phage_T4_gp19"/>
    <property type="match status" value="1"/>
</dbReference>
<gene>
    <name evidence="1" type="ORF">ACFPJ5_14735</name>
</gene>
<sequence length="163" mass="17477">MSVGARDDPYLSYRFVVQIDALFVGGFSEVSGLSVRMDPETYEEGGVNDHVHKLPGRADYPNLTLRRGMTDSATLSRWTQRTVDGAVTRMDGVLFLLDETGDIGWGWAFVDAYPVSWSGPDLSADSSSVAVETLELAHHGLRPVPGLPPGVGTALQDIGGLLG</sequence>
<evidence type="ECO:0000313" key="1">
    <source>
        <dbReference type="EMBL" id="MFC5368190.1"/>
    </source>
</evidence>